<dbReference type="EMBL" id="JAHWGL010000002">
    <property type="protein sequence ID" value="MBW3127120.1"/>
    <property type="molecule type" value="Genomic_DNA"/>
</dbReference>
<accession>A0ABS6WU65</accession>
<feature type="region of interest" description="Disordered" evidence="1">
    <location>
        <begin position="41"/>
        <end position="70"/>
    </location>
</feature>
<proteinExistence type="predicted"/>
<dbReference type="RefSeq" id="WP_219156193.1">
    <property type="nucleotide sequence ID" value="NZ_JAHWGL010000002.1"/>
</dbReference>
<keyword evidence="3" id="KW-1185">Reference proteome</keyword>
<feature type="compositionally biased region" description="Low complexity" evidence="1">
    <location>
        <begin position="41"/>
        <end position="50"/>
    </location>
</feature>
<organism evidence="2 3">
    <name type="scientific">Hymenobacter profundi</name>
    <dbReference type="NCBI Taxonomy" id="1982110"/>
    <lineage>
        <taxon>Bacteria</taxon>
        <taxon>Pseudomonadati</taxon>
        <taxon>Bacteroidota</taxon>
        <taxon>Cytophagia</taxon>
        <taxon>Cytophagales</taxon>
        <taxon>Hymenobacteraceae</taxon>
        <taxon>Hymenobacter</taxon>
    </lineage>
</organism>
<comment type="caution">
    <text evidence="2">The sequence shown here is derived from an EMBL/GenBank/DDBJ whole genome shotgun (WGS) entry which is preliminary data.</text>
</comment>
<gene>
    <name evidence="2" type="ORF">KYK14_01020</name>
</gene>
<sequence length="70" mass="7268">MRLLPAGGVAGCFLPRTAAGYRICGPNGQGLAVQVETRIQQQQQMGQQSLHGGGAPAQGCAHVERPKEGQ</sequence>
<evidence type="ECO:0000313" key="3">
    <source>
        <dbReference type="Proteomes" id="UP000826188"/>
    </source>
</evidence>
<dbReference type="Proteomes" id="UP000826188">
    <property type="component" value="Unassembled WGS sequence"/>
</dbReference>
<evidence type="ECO:0000313" key="2">
    <source>
        <dbReference type="EMBL" id="MBW3127120.1"/>
    </source>
</evidence>
<evidence type="ECO:0000256" key="1">
    <source>
        <dbReference type="SAM" id="MobiDB-lite"/>
    </source>
</evidence>
<protein>
    <submittedName>
        <fullName evidence="2">Uncharacterized protein</fullName>
    </submittedName>
</protein>
<name>A0ABS6WU65_9BACT</name>
<reference evidence="2 3" key="1">
    <citation type="submission" date="2021-07" db="EMBL/GenBank/DDBJ databases">
        <title>Hymenobacter profundi sp. nov., isolated from deep-sea water.</title>
        <authorList>
            <person name="Kim M.K."/>
        </authorList>
    </citation>
    <scope>NUCLEOTIDE SEQUENCE [LARGE SCALE GENOMIC DNA]</scope>
    <source>
        <strain evidence="2 3">M2</strain>
    </source>
</reference>